<feature type="compositionally biased region" description="Low complexity" evidence="2">
    <location>
        <begin position="1150"/>
        <end position="1167"/>
    </location>
</feature>
<evidence type="ECO:0000256" key="2">
    <source>
        <dbReference type="SAM" id="MobiDB-lite"/>
    </source>
</evidence>
<evidence type="ECO:0000256" key="1">
    <source>
        <dbReference type="SAM" id="Coils"/>
    </source>
</evidence>
<feature type="region of interest" description="Disordered" evidence="2">
    <location>
        <begin position="1269"/>
        <end position="1354"/>
    </location>
</feature>
<feature type="coiled-coil region" evidence="1">
    <location>
        <begin position="913"/>
        <end position="962"/>
    </location>
</feature>
<dbReference type="PANTHER" id="PTHR45615">
    <property type="entry name" value="MYOSIN HEAVY CHAIN, NON-MUSCLE"/>
    <property type="match status" value="1"/>
</dbReference>
<feature type="compositionally biased region" description="Basic and acidic residues" evidence="2">
    <location>
        <begin position="1112"/>
        <end position="1125"/>
    </location>
</feature>
<evidence type="ECO:0000313" key="3">
    <source>
        <dbReference type="EMBL" id="KAH0557181.1"/>
    </source>
</evidence>
<feature type="compositionally biased region" description="Low complexity" evidence="2">
    <location>
        <begin position="1277"/>
        <end position="1286"/>
    </location>
</feature>
<feature type="coiled-coil region" evidence="1">
    <location>
        <begin position="991"/>
        <end position="1046"/>
    </location>
</feature>
<feature type="region of interest" description="Disordered" evidence="2">
    <location>
        <begin position="363"/>
        <end position="389"/>
    </location>
</feature>
<organism evidence="3 4">
    <name type="scientific">Trichoglossum hirsutum</name>
    <dbReference type="NCBI Taxonomy" id="265104"/>
    <lineage>
        <taxon>Eukaryota</taxon>
        <taxon>Fungi</taxon>
        <taxon>Dikarya</taxon>
        <taxon>Ascomycota</taxon>
        <taxon>Pezizomycotina</taxon>
        <taxon>Geoglossomycetes</taxon>
        <taxon>Geoglossales</taxon>
        <taxon>Geoglossaceae</taxon>
        <taxon>Trichoglossum</taxon>
    </lineage>
</organism>
<feature type="region of interest" description="Disordered" evidence="2">
    <location>
        <begin position="1"/>
        <end position="44"/>
    </location>
</feature>
<keyword evidence="1" id="KW-0175">Coiled coil</keyword>
<evidence type="ECO:0000313" key="4">
    <source>
        <dbReference type="Proteomes" id="UP000750711"/>
    </source>
</evidence>
<sequence>MDQRRGSPLPLAQATPLAADGRDGNGGWTGLPVPQHHSGGLGGRFDKDATCVADAQLENADPHNDGSERIAVTTEDRRDMPPPPVLPKQGQTALHTETFTLLERPPSVKATTSFKYVKPKALKLDLKGRNKDAQVDNLVLGQAPQFIRGDNNMVTTHANVSNSAISDISRGAADSQGGSQTRDYGPASRDLVTEGSHILTISSSFDSEATSSAQDVDTLGHQPPFGSGLRIKPKNNNHKGAGTQGNCELGPSQSPYEHLQDTQSRKLSKPIKHAKQLDENTAVLRRGHTESTSDSLQPFLDLQLDDAQQSELQPRLASASGRAGKDITVIQKPRALPPEVVVIPDDGDVVIISHENTMKSADQNMDMRNDGERGSANGTKVHSPSRGQSLIIRRSGLIKEDNATYYPPHFSSQSRGPSLQARREPQRRLASIGRQHSDSSDAARPMPRHRMMTAGGGTSSSSPRVRVIPTLKEQSSCRLKLPRRQLARDTLEPSGIPKEAQVSSMVMTDLLGFATGLAQRDEEEFEAKEAEIQLRQAKIDSLTNCVKQLRSEINSSHHKYEEQKAQLESATKDLKNYQIKYSGLQKLLEGLANDRNALKEDHQALTQRFEELVSDRNELEILRKQIEQSAVNLASRIRALGDLEIFSNEAKHEILQLQATVDSLRSELSEKSGLLAAERDRTLRLETDCSAIRQNHDELKKLLTSGQRSTMEFWQEYRAQLDEHIRLINELKENENLKPESLMRISNLITSFSDGISNRLSVAEQMHCDDAKAGKEREQLLRDEISALRAGVMSLEQQKLSLTESNAAMAEKLHHSEEKVLELSREIAVLQSESKTLNEMTSSLRVEVARLSALPRVDPQIPVKLQEMEKINEELRTTVEGERKKALTHKEDAQKAMGKLALVLEEAQCLKVKQTLENDRISLEKAAASVRQRELRQFENSIQQLTNAKNKAEEKAALSERQKQITGESFFALEDKVETLKKSEEIATKGASRMRAEMAVQEAKITNQQAQILRLEQLSQKLGSHVTEAEHRLAESEKQKDAINVEIIERRNAITKLEKGYETEVGDKQKMENTLRRYYLLSPDEQFSPDALERVISVLISRNTQPRVQNETLHEIIGSKRRGTERATNQNSFEDSSRSLSRDIEPGGSPPTTQTETTEPNIKTTNPVDTQERSDEQSLKEESLSMSGTRLAETPMASFCKINGIGKFDGNDGWDGRDGESDSELSNVPATPLLDDGLDKELQKSNISRTKQKSPKAASKSAAAIQNSKFGQAINNSSSPVVSKPPIRTYSAKRQRNEESSALKVHGKKRTKLNDSGLAIPDSQIPNFRRTPSQRRQSGKSNTPFLLGEKLRSF</sequence>
<feature type="compositionally biased region" description="Basic and acidic residues" evidence="2">
    <location>
        <begin position="1170"/>
        <end position="1183"/>
    </location>
</feature>
<feature type="compositionally biased region" description="Basic and acidic residues" evidence="2">
    <location>
        <begin position="1135"/>
        <end position="1145"/>
    </location>
</feature>
<dbReference type="Proteomes" id="UP000750711">
    <property type="component" value="Unassembled WGS sequence"/>
</dbReference>
<feature type="coiled-coil region" evidence="1">
    <location>
        <begin position="813"/>
        <end position="840"/>
    </location>
</feature>
<protein>
    <submittedName>
        <fullName evidence="3">Uncharacterized protein</fullName>
    </submittedName>
</protein>
<feature type="region of interest" description="Disordered" evidence="2">
    <location>
        <begin position="277"/>
        <end position="296"/>
    </location>
</feature>
<feature type="region of interest" description="Disordered" evidence="2">
    <location>
        <begin position="167"/>
        <end position="189"/>
    </location>
</feature>
<feature type="compositionally biased region" description="Polar residues" evidence="2">
    <location>
        <begin position="376"/>
        <end position="388"/>
    </location>
</feature>
<accession>A0A9P8LA07</accession>
<comment type="caution">
    <text evidence="3">The sequence shown here is derived from an EMBL/GenBank/DDBJ whole genome shotgun (WGS) entry which is preliminary data.</text>
</comment>
<feature type="coiled-coil region" evidence="1">
    <location>
        <begin position="520"/>
        <end position="667"/>
    </location>
</feature>
<gene>
    <name evidence="3" type="ORF">GP486_005027</name>
</gene>
<feature type="compositionally biased region" description="Polar residues" evidence="2">
    <location>
        <begin position="1324"/>
        <end position="1344"/>
    </location>
</feature>
<dbReference type="EMBL" id="JAGHQM010000885">
    <property type="protein sequence ID" value="KAH0557181.1"/>
    <property type="molecule type" value="Genomic_DNA"/>
</dbReference>
<name>A0A9P8LA07_9PEZI</name>
<feature type="region of interest" description="Disordered" evidence="2">
    <location>
        <begin position="209"/>
        <end position="270"/>
    </location>
</feature>
<feature type="region of interest" description="Disordered" evidence="2">
    <location>
        <begin position="402"/>
        <end position="464"/>
    </location>
</feature>
<dbReference type="PANTHER" id="PTHR45615:SF80">
    <property type="entry name" value="GRIP DOMAIN-CONTAINING PROTEIN"/>
    <property type="match status" value="1"/>
</dbReference>
<feature type="region of interest" description="Disordered" evidence="2">
    <location>
        <begin position="1110"/>
        <end position="1191"/>
    </location>
</feature>
<feature type="region of interest" description="Disordered" evidence="2">
    <location>
        <begin position="1211"/>
        <end position="1237"/>
    </location>
</feature>
<proteinExistence type="predicted"/>
<reference evidence="3" key="1">
    <citation type="submission" date="2021-03" db="EMBL/GenBank/DDBJ databases">
        <title>Comparative genomics and phylogenomic investigation of the class Geoglossomycetes provide insights into ecological specialization and systematics.</title>
        <authorList>
            <person name="Melie T."/>
            <person name="Pirro S."/>
            <person name="Miller A.N."/>
            <person name="Quandt A."/>
        </authorList>
    </citation>
    <scope>NUCLEOTIDE SEQUENCE</scope>
    <source>
        <strain evidence="3">CAQ_001_2017</strain>
    </source>
</reference>
<keyword evidence="4" id="KW-1185">Reference proteome</keyword>
<feature type="compositionally biased region" description="Low complexity" evidence="2">
    <location>
        <begin position="8"/>
        <end position="19"/>
    </location>
</feature>